<evidence type="ECO:0000313" key="2">
    <source>
        <dbReference type="Proteomes" id="UP001320706"/>
    </source>
</evidence>
<sequence length="537" mass="59488">MSAQDMRDVLGLPGDGARPPPLKKQKTVEKRPLEKGMAREVSALMGERAPPLSMIQVQPKYKQRPKRQHKVTPWEWAPFKNQARDDGLTLHHWQRKQPPKPAPVTDVSQDGEAAPVEDQKPEQKEKGYQFAKFNVPVEVPTYTPELYDAQLQDPDWTKEETDYLITLVKDFGQKWAVVTDRYDYQSTTEQPAKPRTMEDLKARYYTVSARVLAHNIPISSMTGSQYSLYSLLTSFNPVQETSRKRLAEGHLHRTQAEVDEESTLLSELQRIMAYQSTLEAERADLRHRLDYPIATSSTATGLAGVGGAGYSTSAALAQLFQQLLAQDRLKKDRRLKAPGEGPAGQTPGGQASGAAGHRDSLAAGSSTSARKAPGGRDSISGPSDRALSPRSSNRYFVTHHDRLSAGVQFASDKLSKPRVAKSAIQTERIAAVLQHLQIPEVIGLPTQRVVEEFERLMAGVGTLLELRKVAEKEESEIRVREAEKGIRSEGEGKVKKEEVEVEVDVDVEGEGEGERGTKRDASHVSEGGEESNKRTKT</sequence>
<comment type="caution">
    <text evidence="1">The sequence shown here is derived from an EMBL/GenBank/DDBJ whole genome shotgun (WGS) entry which is preliminary data.</text>
</comment>
<evidence type="ECO:0000313" key="1">
    <source>
        <dbReference type="EMBL" id="KAK8215204.1"/>
    </source>
</evidence>
<gene>
    <name evidence="1" type="primary">SWC4</name>
    <name evidence="1" type="ORF">M8818_002215</name>
</gene>
<organism evidence="1 2">
    <name type="scientific">Zalaria obscura</name>
    <dbReference type="NCBI Taxonomy" id="2024903"/>
    <lineage>
        <taxon>Eukaryota</taxon>
        <taxon>Fungi</taxon>
        <taxon>Dikarya</taxon>
        <taxon>Ascomycota</taxon>
        <taxon>Pezizomycotina</taxon>
        <taxon>Dothideomycetes</taxon>
        <taxon>Dothideomycetidae</taxon>
        <taxon>Dothideales</taxon>
        <taxon>Zalariaceae</taxon>
        <taxon>Zalaria</taxon>
    </lineage>
</organism>
<accession>A0ACC3SIR2</accession>
<name>A0ACC3SIR2_9PEZI</name>
<reference evidence="1" key="1">
    <citation type="submission" date="2024-02" db="EMBL/GenBank/DDBJ databases">
        <title>Metagenome Assembled Genome of Zalaria obscura JY119.</title>
        <authorList>
            <person name="Vighnesh L."/>
            <person name="Jagadeeshwari U."/>
            <person name="Venkata Ramana C."/>
            <person name="Sasikala C."/>
        </authorList>
    </citation>
    <scope>NUCLEOTIDE SEQUENCE</scope>
    <source>
        <strain evidence="1">JY119</strain>
    </source>
</reference>
<keyword evidence="2" id="KW-1185">Reference proteome</keyword>
<proteinExistence type="predicted"/>
<dbReference type="Proteomes" id="UP001320706">
    <property type="component" value="Unassembled WGS sequence"/>
</dbReference>
<dbReference type="EMBL" id="JAMKPW020000009">
    <property type="protein sequence ID" value="KAK8215204.1"/>
    <property type="molecule type" value="Genomic_DNA"/>
</dbReference>
<protein>
    <submittedName>
        <fullName evidence="1">Swr complex subunit</fullName>
    </submittedName>
</protein>